<dbReference type="Proteomes" id="UP001178507">
    <property type="component" value="Unassembled WGS sequence"/>
</dbReference>
<protein>
    <submittedName>
        <fullName evidence="1">Uncharacterized protein</fullName>
    </submittedName>
</protein>
<keyword evidence="2" id="KW-1185">Reference proteome</keyword>
<proteinExistence type="predicted"/>
<reference evidence="1" key="1">
    <citation type="submission" date="2023-08" db="EMBL/GenBank/DDBJ databases">
        <authorList>
            <person name="Chen Y."/>
            <person name="Shah S."/>
            <person name="Dougan E. K."/>
            <person name="Thang M."/>
            <person name="Chan C."/>
        </authorList>
    </citation>
    <scope>NUCLEOTIDE SEQUENCE</scope>
</reference>
<evidence type="ECO:0000313" key="1">
    <source>
        <dbReference type="EMBL" id="CAJ1406830.1"/>
    </source>
</evidence>
<accession>A0AA36JJX3</accession>
<comment type="caution">
    <text evidence="1">The sequence shown here is derived from an EMBL/GenBank/DDBJ whole genome shotgun (WGS) entry which is preliminary data.</text>
</comment>
<name>A0AA36JJX3_9DINO</name>
<sequence>MCGLAGVSFLCSCPGTIPSAVIPVVAWCRRSRDTSHQSPTGGCCLLPPLPRFARRCYPGTSRPTVLREYHGQRLEHIFVIWNW</sequence>
<gene>
    <name evidence="1" type="ORF">EVOR1521_LOCUS28687</name>
</gene>
<evidence type="ECO:0000313" key="2">
    <source>
        <dbReference type="Proteomes" id="UP001178507"/>
    </source>
</evidence>
<dbReference type="EMBL" id="CAUJNA010003649">
    <property type="protein sequence ID" value="CAJ1406830.1"/>
    <property type="molecule type" value="Genomic_DNA"/>
</dbReference>
<dbReference type="AlphaFoldDB" id="A0AA36JJX3"/>
<organism evidence="1 2">
    <name type="scientific">Effrenium voratum</name>
    <dbReference type="NCBI Taxonomy" id="2562239"/>
    <lineage>
        <taxon>Eukaryota</taxon>
        <taxon>Sar</taxon>
        <taxon>Alveolata</taxon>
        <taxon>Dinophyceae</taxon>
        <taxon>Suessiales</taxon>
        <taxon>Symbiodiniaceae</taxon>
        <taxon>Effrenium</taxon>
    </lineage>
</organism>